<dbReference type="InterPro" id="IPR035911">
    <property type="entry name" value="MurE/MurF_N"/>
</dbReference>
<dbReference type="Proteomes" id="UP000185427">
    <property type="component" value="Chromosome"/>
</dbReference>
<organism evidence="8 10">
    <name type="scientific">Limosilactobacillus fermentum</name>
    <name type="common">Lactobacillus fermentum</name>
    <dbReference type="NCBI Taxonomy" id="1613"/>
    <lineage>
        <taxon>Bacteria</taxon>
        <taxon>Bacillati</taxon>
        <taxon>Bacillota</taxon>
        <taxon>Bacilli</taxon>
        <taxon>Lactobacillales</taxon>
        <taxon>Lactobacillaceae</taxon>
        <taxon>Limosilactobacillus</taxon>
    </lineage>
</organism>
<dbReference type="GeneID" id="83715719"/>
<evidence type="ECO:0000256" key="4">
    <source>
        <dbReference type="RuleBase" id="RU004135"/>
    </source>
</evidence>
<evidence type="ECO:0000313" key="9">
    <source>
        <dbReference type="Proteomes" id="UP000185427"/>
    </source>
</evidence>
<dbReference type="Gene3D" id="3.40.1390.10">
    <property type="entry name" value="MurE/MurF, N-terminal domain"/>
    <property type="match status" value="1"/>
</dbReference>
<dbReference type="OrthoDB" id="9800958at2"/>
<dbReference type="InterPro" id="IPR036565">
    <property type="entry name" value="Mur-like_cat_sf"/>
</dbReference>
<name>A0A0F4HEJ2_LIMFE</name>
<feature type="binding site" evidence="3">
    <location>
        <position position="44"/>
    </location>
    <ligand>
        <name>UDP-N-acetyl-alpha-D-muramoyl-L-alanyl-D-glutamate</name>
        <dbReference type="ChEBI" id="CHEBI:83900"/>
    </ligand>
</feature>
<dbReference type="GO" id="GO:0071555">
    <property type="term" value="P:cell wall organization"/>
    <property type="evidence" value="ECO:0007669"/>
    <property type="project" value="UniProtKB-KW"/>
</dbReference>
<dbReference type="SUPFAM" id="SSF53244">
    <property type="entry name" value="MurD-like peptide ligases, peptide-binding domain"/>
    <property type="match status" value="1"/>
</dbReference>
<dbReference type="GO" id="GO:0051301">
    <property type="term" value="P:cell division"/>
    <property type="evidence" value="ECO:0007669"/>
    <property type="project" value="UniProtKB-KW"/>
</dbReference>
<dbReference type="PANTHER" id="PTHR23135:SF4">
    <property type="entry name" value="UDP-N-ACETYLMURAMOYL-L-ALANYL-D-GLUTAMATE--2,6-DIAMINOPIMELATE LIGASE MURE HOMOLOG, CHLOROPLASTIC"/>
    <property type="match status" value="1"/>
</dbReference>
<comment type="pathway">
    <text evidence="1 3 4">Cell wall biogenesis; peptidoglycan biosynthesis.</text>
</comment>
<dbReference type="GO" id="GO:0008360">
    <property type="term" value="P:regulation of cell shape"/>
    <property type="evidence" value="ECO:0007669"/>
    <property type="project" value="UniProtKB-KW"/>
</dbReference>
<feature type="short sequence motif" description="L-lysine recognition motif" evidence="3">
    <location>
        <begin position="433"/>
        <end position="436"/>
    </location>
</feature>
<dbReference type="HAMAP" id="MF_00208">
    <property type="entry name" value="MurE"/>
    <property type="match status" value="1"/>
</dbReference>
<comment type="cofactor">
    <cofactor evidence="3">
        <name>Mg(2+)</name>
        <dbReference type="ChEBI" id="CHEBI:18420"/>
    </cofactor>
</comment>
<dbReference type="GO" id="GO:0005524">
    <property type="term" value="F:ATP binding"/>
    <property type="evidence" value="ECO:0007669"/>
    <property type="project" value="UniProtKB-UniRule"/>
</dbReference>
<comment type="function">
    <text evidence="3">Catalyzes the addition of L-lysine to the nucleotide precursor UDP-N-acetylmuramoyl-L-alanyl-D-glutamate (UMAG) in the biosynthesis of bacterial cell-wall peptidoglycan.</text>
</comment>
<dbReference type="NCBIfam" id="NF001130">
    <property type="entry name" value="PRK00139.2-4"/>
    <property type="match status" value="1"/>
</dbReference>
<feature type="domain" description="Mur ligase C-terminal" evidence="5">
    <location>
        <begin position="355"/>
        <end position="488"/>
    </location>
</feature>
<dbReference type="InterPro" id="IPR005761">
    <property type="entry name" value="UDP-N-AcMur-Glu-dNH2Pim_ligase"/>
</dbReference>
<comment type="similarity">
    <text evidence="2 3">Belongs to the MurCDEF family. MurE subfamily.</text>
</comment>
<protein>
    <recommendedName>
        <fullName evidence="3">UDP-N-acetylmuramoyl-L-alanyl-D-glutamate--L-lysine ligase</fullName>
        <ecNumber evidence="3">6.3.2.7</ecNumber>
    </recommendedName>
    <alternativeName>
        <fullName evidence="3">L-lysine-adding enzyme</fullName>
    </alternativeName>
    <alternativeName>
        <fullName evidence="3">UDP-MurNAc-L-Ala-D-Glu:L-Lys ligase</fullName>
    </alternativeName>
    <alternativeName>
        <fullName evidence="3">UDP-MurNAc-tripeptide synthetase</fullName>
    </alternativeName>
    <alternativeName>
        <fullName evidence="3">UDP-N-acetylmuramyl-tripeptide synthetase</fullName>
    </alternativeName>
</protein>
<dbReference type="GO" id="GO:0000287">
    <property type="term" value="F:magnesium ion binding"/>
    <property type="evidence" value="ECO:0007669"/>
    <property type="project" value="UniProtKB-UniRule"/>
</dbReference>
<feature type="binding site" evidence="3">
    <location>
        <begin position="164"/>
        <end position="165"/>
    </location>
    <ligand>
        <name>UDP-N-acetyl-alpha-D-muramoyl-L-alanyl-D-glutamate</name>
        <dbReference type="ChEBI" id="CHEBI:83900"/>
    </ligand>
</feature>
<gene>
    <name evidence="8" type="primary">murE_1</name>
    <name evidence="3" type="synonym">murE</name>
    <name evidence="7" type="ORF">BUW47_05280</name>
    <name evidence="8" type="ORF">HCY95_02102</name>
</gene>
<dbReference type="AlphaFoldDB" id="A0A0F4HEJ2"/>
<keyword evidence="3 8" id="KW-0436">Ligase</keyword>
<evidence type="ECO:0000256" key="2">
    <source>
        <dbReference type="ARBA" id="ARBA00005898"/>
    </source>
</evidence>
<keyword evidence="3" id="KW-0460">Magnesium</keyword>
<evidence type="ECO:0000313" key="8">
    <source>
        <dbReference type="EMBL" id="QIX59642.1"/>
    </source>
</evidence>
<dbReference type="EC" id="6.3.2.7" evidence="3"/>
<dbReference type="InterPro" id="IPR036615">
    <property type="entry name" value="Mur_ligase_C_dom_sf"/>
</dbReference>
<dbReference type="Gene3D" id="3.90.190.20">
    <property type="entry name" value="Mur ligase, C-terminal domain"/>
    <property type="match status" value="1"/>
</dbReference>
<dbReference type="Pfam" id="PF02875">
    <property type="entry name" value="Mur_ligase_C"/>
    <property type="match status" value="1"/>
</dbReference>
<keyword evidence="3 4" id="KW-0573">Peptidoglycan synthesis</keyword>
<feature type="binding site" evidence="3">
    <location>
        <begin position="120"/>
        <end position="126"/>
    </location>
    <ligand>
        <name>ATP</name>
        <dbReference type="ChEBI" id="CHEBI:30616"/>
    </ligand>
</feature>
<feature type="binding site" evidence="3">
    <location>
        <position position="199"/>
    </location>
    <ligand>
        <name>UDP-N-acetyl-alpha-D-muramoyl-L-alanyl-D-glutamate</name>
        <dbReference type="ChEBI" id="CHEBI:83900"/>
    </ligand>
</feature>
<evidence type="ECO:0000259" key="5">
    <source>
        <dbReference type="Pfam" id="PF02875"/>
    </source>
</evidence>
<reference evidence="8 10" key="2">
    <citation type="submission" date="2020-04" db="EMBL/GenBank/DDBJ databases">
        <title>Novel strain L. Fermentum HFD1 producer antibacterial peptides.</title>
        <authorList>
            <person name="Ozhegov G.D."/>
            <person name="Pavlova A.S."/>
            <person name="Zhuravleva D.E."/>
            <person name="Gogoleva N.V."/>
            <person name="Shagimardanova E.I."/>
            <person name="Markelova M.I."/>
            <person name="Yarullina D.R."/>
            <person name="Kayumov A.R."/>
        </authorList>
    </citation>
    <scope>NUCLEOTIDE SEQUENCE [LARGE SCALE GENOMIC DNA]</scope>
    <source>
        <strain evidence="8 10">HFD1</strain>
    </source>
</reference>
<keyword evidence="3" id="KW-0067">ATP-binding</keyword>
<dbReference type="Proteomes" id="UP000503169">
    <property type="component" value="Chromosome"/>
</dbReference>
<dbReference type="EMBL" id="CP019030">
    <property type="protein sequence ID" value="APU45876.1"/>
    <property type="molecule type" value="Genomic_DNA"/>
</dbReference>
<dbReference type="GO" id="GO:0047482">
    <property type="term" value="F:UDP-N-acetylmuramoyl-L-alanyl-D-glutamate-L-lysine ligase activity"/>
    <property type="evidence" value="ECO:0007669"/>
    <property type="project" value="UniProtKB-UniRule"/>
</dbReference>
<accession>A0A0F4HEJ2</accession>
<dbReference type="RefSeq" id="WP_023466423.1">
    <property type="nucleotide sequence ID" value="NZ_AP024320.1"/>
</dbReference>
<keyword evidence="3 4" id="KW-0133">Cell shape</keyword>
<proteinExistence type="inferred from homology"/>
<feature type="modified residue" description="N6-carboxylysine" evidence="3">
    <location>
        <position position="233"/>
    </location>
</feature>
<keyword evidence="3 4" id="KW-0132">Cell division</keyword>
<dbReference type="EMBL" id="CP050919">
    <property type="protein sequence ID" value="QIX59642.1"/>
    <property type="molecule type" value="Genomic_DNA"/>
</dbReference>
<dbReference type="PATRIC" id="fig|1613.32.peg.973"/>
<evidence type="ECO:0000313" key="7">
    <source>
        <dbReference type="EMBL" id="APU45876.1"/>
    </source>
</evidence>
<dbReference type="GO" id="GO:0005737">
    <property type="term" value="C:cytoplasm"/>
    <property type="evidence" value="ECO:0007669"/>
    <property type="project" value="UniProtKB-SubCell"/>
</dbReference>
<feature type="domain" description="Mur ligase central" evidence="6">
    <location>
        <begin position="118"/>
        <end position="334"/>
    </location>
</feature>
<reference evidence="7 9" key="1">
    <citation type="submission" date="2016-12" db="EMBL/GenBank/DDBJ databases">
        <title>Complete Genome Sequence of Lactobacillus fermentum Strain SNUV175, a Probiotic for Treatment of Bacterial Vaginosis.</title>
        <authorList>
            <person name="Lee S."/>
            <person name="You H.J."/>
            <person name="Kwon B."/>
            <person name="Ko G."/>
        </authorList>
    </citation>
    <scope>NUCLEOTIDE SEQUENCE [LARGE SCALE GENOMIC DNA]</scope>
    <source>
        <strain evidence="7 9">SNUV175</strain>
    </source>
</reference>
<dbReference type="SUPFAM" id="SSF63418">
    <property type="entry name" value="MurE/MurF N-terminal domain"/>
    <property type="match status" value="1"/>
</dbReference>
<dbReference type="SUPFAM" id="SSF53623">
    <property type="entry name" value="MurD-like peptide ligases, catalytic domain"/>
    <property type="match status" value="1"/>
</dbReference>
<dbReference type="Pfam" id="PF08245">
    <property type="entry name" value="Mur_ligase_M"/>
    <property type="match status" value="1"/>
</dbReference>
<comment type="caution">
    <text evidence="3">Lacks conserved residue(s) required for the propagation of feature annotation.</text>
</comment>
<evidence type="ECO:0000256" key="1">
    <source>
        <dbReference type="ARBA" id="ARBA00004752"/>
    </source>
</evidence>
<sequence>MTLQIIDQVHIDTNSAISLLTEHGLLVRTENYRQHFFYHVEYNSKLVQSETLFFCKGAAFKEDYLNEAIDRGATAYVAEQSYQNGATALIVTNIQRAMALLSNAFYGFPSNDLFAIGITGTKGKTSTAYFAATALNLGTDDRTALISTLNTSLGKGDVFKSKLTTPESLDLFRYLRQAVDNGMTHLVMEVSSQSYLLDRVYSLHFGIGVFLNISSDHVGQNEHPDFANYLFCKEQLLLNSSVCVLNTQMDHFEEVYQAAKVSTAPDKIYLFGEAGSHPDLDLAYQIQSTGLAGSNFQLTGVSDRGSALMLDGEYQSSVAGDYNVGNATAAAICAAIGGVKKKTIQEAFGQVHIAGRMEVIRTQEHGTVYVDYAHDYASVKRLLAFLKGQQHQGEPSQITVVLGAPGNKGVSRRPDLGKALAEERVNRVILTTDDPAFEDPQAIAAEIDAHIDHDRVGQVEYVADRREAIETAIQAARAGDLVVLAGKGTDQYQKVAGVDTPYPGDIAVARQVVAHLEG</sequence>
<dbReference type="GO" id="GO:0009252">
    <property type="term" value="P:peptidoglycan biosynthetic process"/>
    <property type="evidence" value="ECO:0007669"/>
    <property type="project" value="UniProtKB-UniRule"/>
</dbReference>
<keyword evidence="3" id="KW-0547">Nucleotide-binding</keyword>
<keyword evidence="3 4" id="KW-0131">Cell cycle</keyword>
<evidence type="ECO:0000313" key="10">
    <source>
        <dbReference type="Proteomes" id="UP000503169"/>
    </source>
</evidence>
<dbReference type="Gene3D" id="3.40.1190.10">
    <property type="entry name" value="Mur-like, catalytic domain"/>
    <property type="match status" value="1"/>
</dbReference>
<evidence type="ECO:0000259" key="6">
    <source>
        <dbReference type="Pfam" id="PF08245"/>
    </source>
</evidence>
<evidence type="ECO:0000256" key="3">
    <source>
        <dbReference type="HAMAP-Rule" id="MF_00208"/>
    </source>
</evidence>
<keyword evidence="3 4" id="KW-0961">Cell wall biogenesis/degradation</keyword>
<dbReference type="NCBIfam" id="TIGR01085">
    <property type="entry name" value="murE"/>
    <property type="match status" value="1"/>
</dbReference>
<dbReference type="UniPathway" id="UPA00219"/>
<comment type="catalytic activity">
    <reaction evidence="3">
        <text>UDP-N-acetyl-alpha-D-muramoyl-L-alanyl-D-glutamate + L-lysine + ATP = UDP-N-acetyl-alpha-D-muramoyl-L-alanyl-gamma-D-glutamyl-L-lysine + ADP + phosphate + H(+)</text>
        <dbReference type="Rhea" id="RHEA:17969"/>
        <dbReference type="ChEBI" id="CHEBI:15378"/>
        <dbReference type="ChEBI" id="CHEBI:30616"/>
        <dbReference type="ChEBI" id="CHEBI:32551"/>
        <dbReference type="ChEBI" id="CHEBI:43474"/>
        <dbReference type="ChEBI" id="CHEBI:83900"/>
        <dbReference type="ChEBI" id="CHEBI:83903"/>
        <dbReference type="ChEBI" id="CHEBI:456216"/>
        <dbReference type="EC" id="6.3.2.7"/>
    </reaction>
</comment>
<comment type="subcellular location">
    <subcellularLocation>
        <location evidence="3 4">Cytoplasm</location>
    </subcellularLocation>
</comment>
<dbReference type="InterPro" id="IPR004101">
    <property type="entry name" value="Mur_ligase_C"/>
</dbReference>
<feature type="binding site" evidence="3">
    <location>
        <position position="191"/>
    </location>
    <ligand>
        <name>UDP-N-acetyl-alpha-D-muramoyl-L-alanyl-D-glutamate</name>
        <dbReference type="ChEBI" id="CHEBI:83900"/>
    </ligand>
</feature>
<comment type="PTM">
    <text evidence="3">Carboxylation is probably crucial for Mg(2+) binding and, consequently, for the gamma-phosphate positioning of ATP.</text>
</comment>
<keyword evidence="3" id="KW-0963">Cytoplasm</keyword>
<dbReference type="PANTHER" id="PTHR23135">
    <property type="entry name" value="MUR LIGASE FAMILY MEMBER"/>
    <property type="match status" value="1"/>
</dbReference>
<dbReference type="InterPro" id="IPR013221">
    <property type="entry name" value="Mur_ligase_cen"/>
</dbReference>